<dbReference type="Proteomes" id="UP000706031">
    <property type="component" value="Unassembled WGS sequence"/>
</dbReference>
<dbReference type="RefSeq" id="WP_221786566.1">
    <property type="nucleotide sequence ID" value="NZ_JACLIC010000003.1"/>
</dbReference>
<dbReference type="InterPro" id="IPR008489">
    <property type="entry name" value="DUF771"/>
</dbReference>
<dbReference type="Pfam" id="PF05595">
    <property type="entry name" value="DUF771"/>
    <property type="match status" value="1"/>
</dbReference>
<evidence type="ECO:0000313" key="2">
    <source>
        <dbReference type="Proteomes" id="UP000706031"/>
    </source>
</evidence>
<dbReference type="EMBL" id="JACLIC010000003">
    <property type="protein sequence ID" value="MBY0202000.1"/>
    <property type="molecule type" value="Genomic_DNA"/>
</dbReference>
<sequence>MFVKISIDEKMLNELTKEEIRKKLDQQPDRCWWDMKRLELETCRKRDWIIENILLNPNFKEEMKLISNGREGGRWMFRGEEMRRFLDRNFHYLNRATK</sequence>
<protein>
    <submittedName>
        <fullName evidence="1">DUF771 domain-containing protein</fullName>
    </submittedName>
</protein>
<proteinExistence type="predicted"/>
<evidence type="ECO:0000313" key="1">
    <source>
        <dbReference type="EMBL" id="MBY0202000.1"/>
    </source>
</evidence>
<organism evidence="1 2">
    <name type="scientific">Paenibacillus cucumis</name>
    <name type="common">ex Kampfer et al. 2016</name>
    <dbReference type="NCBI Taxonomy" id="1776858"/>
    <lineage>
        <taxon>Bacteria</taxon>
        <taxon>Bacillati</taxon>
        <taxon>Bacillota</taxon>
        <taxon>Bacilli</taxon>
        <taxon>Bacillales</taxon>
        <taxon>Paenibacillaceae</taxon>
        <taxon>Paenibacillus</taxon>
    </lineage>
</organism>
<comment type="caution">
    <text evidence="1">The sequence shown here is derived from an EMBL/GenBank/DDBJ whole genome shotgun (WGS) entry which is preliminary data.</text>
</comment>
<reference evidence="1 2" key="1">
    <citation type="submission" date="2020-08" db="EMBL/GenBank/DDBJ databases">
        <title>Fungal Genomes of the International Space Station.</title>
        <authorList>
            <person name="Seuylemezian A."/>
            <person name="Singh N.K."/>
            <person name="Wood J."/>
            <person name="Venkateswaran K."/>
        </authorList>
    </citation>
    <scope>NUCLEOTIDE SEQUENCE [LARGE SCALE GENOMIC DNA]</scope>
    <source>
        <strain evidence="1 2">S/N-304-OC-R4</strain>
    </source>
</reference>
<accession>A0ABS7KCZ3</accession>
<gene>
    <name evidence="1" type="ORF">H7T88_01920</name>
</gene>
<name>A0ABS7KCZ3_9BACL</name>
<keyword evidence="2" id="KW-1185">Reference proteome</keyword>